<feature type="region of interest" description="Disordered" evidence="1">
    <location>
        <begin position="215"/>
        <end position="282"/>
    </location>
</feature>
<evidence type="ECO:0000313" key="3">
    <source>
        <dbReference type="Proteomes" id="UP000799436"/>
    </source>
</evidence>
<feature type="compositionally biased region" description="Basic and acidic residues" evidence="1">
    <location>
        <begin position="588"/>
        <end position="598"/>
    </location>
</feature>
<sequence length="598" mass="65165">MYANFIMDRLQCDDALDILPEHIRDHVRRKEVEGPFTDNSTSMGGHLVELAKVPGMTVERARQFINWATITRNYPSNAYFTGKDAERAVAPANQKYGYALAVGWQRSWESDHREVAARGQNGSRDGRSSQTASWVDACPWKRHVSTPKNPLDWSCVMLKNLRKLARGTEGNLMRAHQLMKRAVNLRGGTFIVEEDLEKAVEFALAENACDGVSKDDVAGQGGVQPEQQQDLEKEPPVTTDEGADQLEEQPRSEAPGHSQVHEVRTQSTSPATGTNTDSAAPFNSADIAQDASIAVAETIEDQRNETLPSSSSGPEQATTASQPLRMTQAEPGYQEDDDDVKDSKVRYATSVSDRKELVQEASAATLAKAARRMTTDRATTPEHELEKSGNDVVPGSGNAAEDNTDSKASERCNRHVQHFSRATHVDAATSTAANNTTEYLEQEARWPTQATMAIAIPPATSAPKLVPIRSAAQPALRNPVSGASQAARQPDSRSTPAARLNQPAQNTRPGQVPRQVQQPLQNAAVIAYGLGATAYDPHRAAFVNRFYVARHAQLKFEAEWAHQALTAYDAMRASGQADNPAMRGGVQARDDGRQADGR</sequence>
<keyword evidence="3" id="KW-1185">Reference proteome</keyword>
<evidence type="ECO:0000313" key="2">
    <source>
        <dbReference type="EMBL" id="KAF2767333.1"/>
    </source>
</evidence>
<feature type="region of interest" description="Disordered" evidence="1">
    <location>
        <begin position="476"/>
        <end position="515"/>
    </location>
</feature>
<accession>A0A6G1L329</accession>
<dbReference type="OrthoDB" id="10616914at2759"/>
<feature type="region of interest" description="Disordered" evidence="1">
    <location>
        <begin position="373"/>
        <end position="407"/>
    </location>
</feature>
<protein>
    <submittedName>
        <fullName evidence="2">Uncharacterized protein</fullName>
    </submittedName>
</protein>
<feature type="region of interest" description="Disordered" evidence="1">
    <location>
        <begin position="576"/>
        <end position="598"/>
    </location>
</feature>
<proteinExistence type="predicted"/>
<reference evidence="2" key="1">
    <citation type="journal article" date="2020" name="Stud. Mycol.">
        <title>101 Dothideomycetes genomes: a test case for predicting lifestyles and emergence of pathogens.</title>
        <authorList>
            <person name="Haridas S."/>
            <person name="Albert R."/>
            <person name="Binder M."/>
            <person name="Bloem J."/>
            <person name="Labutti K."/>
            <person name="Salamov A."/>
            <person name="Andreopoulos B."/>
            <person name="Baker S."/>
            <person name="Barry K."/>
            <person name="Bills G."/>
            <person name="Bluhm B."/>
            <person name="Cannon C."/>
            <person name="Castanera R."/>
            <person name="Culley D."/>
            <person name="Daum C."/>
            <person name="Ezra D."/>
            <person name="Gonzalez J."/>
            <person name="Henrissat B."/>
            <person name="Kuo A."/>
            <person name="Liang C."/>
            <person name="Lipzen A."/>
            <person name="Lutzoni F."/>
            <person name="Magnuson J."/>
            <person name="Mondo S."/>
            <person name="Nolan M."/>
            <person name="Ohm R."/>
            <person name="Pangilinan J."/>
            <person name="Park H.-J."/>
            <person name="Ramirez L."/>
            <person name="Alfaro M."/>
            <person name="Sun H."/>
            <person name="Tritt A."/>
            <person name="Yoshinaga Y."/>
            <person name="Zwiers L.-H."/>
            <person name="Turgeon B."/>
            <person name="Goodwin S."/>
            <person name="Spatafora J."/>
            <person name="Crous P."/>
            <person name="Grigoriev I."/>
        </authorList>
    </citation>
    <scope>NUCLEOTIDE SEQUENCE</scope>
    <source>
        <strain evidence="2">CBS 116005</strain>
    </source>
</reference>
<feature type="region of interest" description="Disordered" evidence="1">
    <location>
        <begin position="302"/>
        <end position="341"/>
    </location>
</feature>
<feature type="compositionally biased region" description="Polar residues" evidence="1">
    <location>
        <begin position="305"/>
        <end position="325"/>
    </location>
</feature>
<dbReference type="AlphaFoldDB" id="A0A6G1L329"/>
<feature type="compositionally biased region" description="Basic and acidic residues" evidence="1">
    <location>
        <begin position="373"/>
        <end position="389"/>
    </location>
</feature>
<gene>
    <name evidence="2" type="ORF">EJ03DRAFT_366010</name>
</gene>
<name>A0A6G1L329_9PEZI</name>
<feature type="compositionally biased region" description="Polar residues" evidence="1">
    <location>
        <begin position="481"/>
        <end position="495"/>
    </location>
</feature>
<dbReference type="EMBL" id="ML995857">
    <property type="protein sequence ID" value="KAF2767333.1"/>
    <property type="molecule type" value="Genomic_DNA"/>
</dbReference>
<feature type="compositionally biased region" description="Polar residues" evidence="1">
    <location>
        <begin position="265"/>
        <end position="278"/>
    </location>
</feature>
<organism evidence="2 3">
    <name type="scientific">Teratosphaeria nubilosa</name>
    <dbReference type="NCBI Taxonomy" id="161662"/>
    <lineage>
        <taxon>Eukaryota</taxon>
        <taxon>Fungi</taxon>
        <taxon>Dikarya</taxon>
        <taxon>Ascomycota</taxon>
        <taxon>Pezizomycotina</taxon>
        <taxon>Dothideomycetes</taxon>
        <taxon>Dothideomycetidae</taxon>
        <taxon>Mycosphaerellales</taxon>
        <taxon>Teratosphaeriaceae</taxon>
        <taxon>Teratosphaeria</taxon>
    </lineage>
</organism>
<evidence type="ECO:0000256" key="1">
    <source>
        <dbReference type="SAM" id="MobiDB-lite"/>
    </source>
</evidence>
<dbReference type="Proteomes" id="UP000799436">
    <property type="component" value="Unassembled WGS sequence"/>
</dbReference>